<dbReference type="PANTHER" id="PTHR24221">
    <property type="entry name" value="ATP-BINDING CASSETTE SUB-FAMILY B"/>
    <property type="match status" value="1"/>
</dbReference>
<dbReference type="EC" id="3.6.3.-" evidence="2"/>
<dbReference type="InterPro" id="IPR003439">
    <property type="entry name" value="ABC_transporter-like_ATP-bd"/>
</dbReference>
<dbReference type="SUPFAM" id="SSF52540">
    <property type="entry name" value="P-loop containing nucleoside triphosphate hydrolases"/>
    <property type="match status" value="1"/>
</dbReference>
<dbReference type="Gene3D" id="3.40.50.300">
    <property type="entry name" value="P-loop containing nucleotide triphosphate hydrolases"/>
    <property type="match status" value="1"/>
</dbReference>
<evidence type="ECO:0000313" key="3">
    <source>
        <dbReference type="Proteomes" id="UP000254510"/>
    </source>
</evidence>
<dbReference type="Proteomes" id="UP000254510">
    <property type="component" value="Unassembled WGS sequence"/>
</dbReference>
<keyword evidence="2" id="KW-0067">ATP-binding</keyword>
<organism evidence="2 3">
    <name type="scientific">Streptococcus gallolyticus</name>
    <dbReference type="NCBI Taxonomy" id="315405"/>
    <lineage>
        <taxon>Bacteria</taxon>
        <taxon>Bacillati</taxon>
        <taxon>Bacillota</taxon>
        <taxon>Bacilli</taxon>
        <taxon>Lactobacillales</taxon>
        <taxon>Streptococcaceae</taxon>
        <taxon>Streptococcus</taxon>
    </lineage>
</organism>
<dbReference type="PANTHER" id="PTHR24221:SF654">
    <property type="entry name" value="ATP-BINDING CASSETTE SUB-FAMILY B MEMBER 6"/>
    <property type="match status" value="1"/>
</dbReference>
<dbReference type="Pfam" id="PF00005">
    <property type="entry name" value="ABC_tran"/>
    <property type="match status" value="1"/>
</dbReference>
<proteinExistence type="predicted"/>
<protein>
    <submittedName>
        <fullName evidence="2">ATP-binding protein</fullName>
        <ecNumber evidence="2">3.6.3.-</ecNumber>
    </submittedName>
</protein>
<evidence type="ECO:0000313" key="2">
    <source>
        <dbReference type="EMBL" id="SUN58768.1"/>
    </source>
</evidence>
<sequence>MVIHDLCVTFENGNSITYPNITIKKGEKVAIVGGSGAGKSTLIRVLTGELTCYDDDIVIDNHHYKDTLLESLQTIFALIPQKPHIFKESLLDNLTLSRSVDKDVFKKVLTFAHVDSFI</sequence>
<dbReference type="GO" id="GO:0005524">
    <property type="term" value="F:ATP binding"/>
    <property type="evidence" value="ECO:0007669"/>
    <property type="project" value="UniProtKB-KW"/>
</dbReference>
<dbReference type="GO" id="GO:0016887">
    <property type="term" value="F:ATP hydrolysis activity"/>
    <property type="evidence" value="ECO:0007669"/>
    <property type="project" value="InterPro"/>
</dbReference>
<accession>A0A380K3L5</accession>
<reference evidence="2 3" key="1">
    <citation type="submission" date="2018-06" db="EMBL/GenBank/DDBJ databases">
        <authorList>
            <consortium name="Pathogen Informatics"/>
            <person name="Doyle S."/>
        </authorList>
    </citation>
    <scope>NUCLEOTIDE SEQUENCE [LARGE SCALE GENOMIC DNA]</scope>
    <source>
        <strain evidence="2 3">NCTC13767</strain>
    </source>
</reference>
<dbReference type="InterPro" id="IPR039421">
    <property type="entry name" value="Type_1_exporter"/>
</dbReference>
<keyword evidence="2" id="KW-0378">Hydrolase</keyword>
<gene>
    <name evidence="2" type="ORF">NCTC13767_00724</name>
</gene>
<dbReference type="InterPro" id="IPR027417">
    <property type="entry name" value="P-loop_NTPase"/>
</dbReference>
<dbReference type="AlphaFoldDB" id="A0A380K3L5"/>
<dbReference type="GO" id="GO:0034040">
    <property type="term" value="F:ATPase-coupled lipid transmembrane transporter activity"/>
    <property type="evidence" value="ECO:0007669"/>
    <property type="project" value="TreeGrafter"/>
</dbReference>
<keyword evidence="2" id="KW-0547">Nucleotide-binding</keyword>
<feature type="domain" description="ABC transporter" evidence="1">
    <location>
        <begin position="20"/>
        <end position="100"/>
    </location>
</feature>
<dbReference type="EMBL" id="UHFM01000006">
    <property type="protein sequence ID" value="SUN58768.1"/>
    <property type="molecule type" value="Genomic_DNA"/>
</dbReference>
<name>A0A380K3L5_9STRE</name>
<evidence type="ECO:0000259" key="1">
    <source>
        <dbReference type="Pfam" id="PF00005"/>
    </source>
</evidence>